<dbReference type="EMBL" id="AM912369">
    <property type="protein sequence ID" value="CAP48017.1"/>
    <property type="molecule type" value="Genomic_DNA"/>
</dbReference>
<organism evidence="1">
    <name type="scientific">uncultured bacterium</name>
    <dbReference type="NCBI Taxonomy" id="77133"/>
    <lineage>
        <taxon>Bacteria</taxon>
        <taxon>environmental samples</taxon>
    </lineage>
</organism>
<evidence type="ECO:0007829" key="2">
    <source>
        <dbReference type="PDB" id="3GHJ"/>
    </source>
</evidence>
<proteinExistence type="evidence at protein level"/>
<name>A0ACD6B9H3_9BACT</name>
<keyword evidence="2" id="KW-0002">3D-structure</keyword>
<dbReference type="PDB" id="3GHJ">
    <property type="method" value="X-ray"/>
    <property type="resolution" value="1.47 A"/>
    <property type="chains" value="A=2-120"/>
</dbReference>
<evidence type="ECO:0000313" key="1">
    <source>
        <dbReference type="EMBL" id="CAP48017.1"/>
    </source>
</evidence>
<accession>B0BGV9</accession>
<sequence length="120" mass="13715">MPMNIKGLFEVAVKVKNLEKSSQFYTEILGFEAGLLDSARRWNFLWVSGRAGMVVLQEEKENWQQQHFSFRVEKSEIEPLKKALESKGVSVHGPVNLEWMQAVSLYFADPNGHALEFTAL</sequence>
<accession>A0ACD6B9H3</accession>
<reference evidence="1" key="1">
    <citation type="journal article" date="2008" name="Environ. Microbiol.">
        <title>Integron-associated gene cassettes in Halifax Harbour: assessment of a mobile gene pool in marine sediments.</title>
        <authorList>
            <person name="Koenig J.E."/>
            <person name="Boucher Y."/>
            <person name="Charlebois R.L."/>
            <person name="Nesbo C."/>
            <person name="Zhaxybayeva O."/>
            <person name="Bapteste E."/>
            <person name="Spencer M."/>
            <person name="Joss M.J."/>
            <person name="Stokes H.W."/>
            <person name="Doolittle W.F."/>
        </authorList>
    </citation>
    <scope>NUCLEOTIDE SEQUENCE</scope>
</reference>
<gene>
    <name evidence="1" type="primary">ORF1</name>
</gene>
<reference evidence="2" key="2">
    <citation type="submission" date="2009-03" db="PDB data bank">
        <title>Structure from the mobile metagenome of Halifax Harbour Sewage Outfall: Integron Cassette Protein HFX_CASS4.</title>
        <authorList>
            <person name="Sureshan V."/>
            <person name="Deshpande C."/>
            <person name="Harrop S.J."/>
            <person name="Kudritska M."/>
            <person name="Koenig J.E."/>
            <person name="Evdokimova E."/>
            <person name="Kim Y."/>
            <person name="Edwards A.M."/>
            <person name="Savchenko A."/>
            <person name="Joachimiak A."/>
            <person name="Doolittle W.F."/>
            <person name="Stokes H.W."/>
            <person name="Curmi P.M.G."/>
            <person name="Mabbutt B.C."/>
        </authorList>
    </citation>
    <scope>X-RAY CRYSTALLOGRAPHY (1.47 ANGSTROMS) OF 2-120</scope>
</reference>
<protein>
    <submittedName>
        <fullName evidence="1">Integron gene cassette protein</fullName>
    </submittedName>
</protein>